<reference evidence="1 2" key="1">
    <citation type="submission" date="2017-06" db="EMBL/GenBank/DDBJ databases">
        <title>Complete genome sequence of Paenibacillus donghaensis KCTC 13049T isolated from East Sea sediment, South Korea.</title>
        <authorList>
            <person name="Jung B.K."/>
            <person name="Hong S.-J."/>
            <person name="Shin J.-H."/>
        </authorList>
    </citation>
    <scope>NUCLEOTIDE SEQUENCE [LARGE SCALE GENOMIC DNA]</scope>
    <source>
        <strain evidence="1 2">KCTC 13049</strain>
    </source>
</reference>
<dbReference type="AlphaFoldDB" id="A0A2Z2KHJ6"/>
<keyword evidence="2" id="KW-1185">Reference proteome</keyword>
<evidence type="ECO:0000313" key="1">
    <source>
        <dbReference type="EMBL" id="ASA22733.1"/>
    </source>
</evidence>
<evidence type="ECO:0000313" key="2">
    <source>
        <dbReference type="Proteomes" id="UP000249890"/>
    </source>
</evidence>
<gene>
    <name evidence="1" type="ORF">B9T62_19190</name>
</gene>
<organism evidence="1 2">
    <name type="scientific">Paenibacillus donghaensis</name>
    <dbReference type="NCBI Taxonomy" id="414771"/>
    <lineage>
        <taxon>Bacteria</taxon>
        <taxon>Bacillati</taxon>
        <taxon>Bacillota</taxon>
        <taxon>Bacilli</taxon>
        <taxon>Bacillales</taxon>
        <taxon>Paenibacillaceae</taxon>
        <taxon>Paenibacillus</taxon>
    </lineage>
</organism>
<dbReference type="Proteomes" id="UP000249890">
    <property type="component" value="Chromosome"/>
</dbReference>
<proteinExistence type="predicted"/>
<dbReference type="EMBL" id="CP021780">
    <property type="protein sequence ID" value="ASA22733.1"/>
    <property type="molecule type" value="Genomic_DNA"/>
</dbReference>
<sequence length="753" mass="86359">MDYYSKREAKVMIMSALVEKGWKIYGYKADESDSMTDYFSPSDWDGIATKNGYTLLVDICKYHLSYSGKEVREYNYNNKRSVSNERIVKLTAMMNDAASTDNEKESCAVLIQKEQDKLGVEPEYTVIDTFPTFSFANPKGTSWHIEKDGQIIAKGNGAFAVNDYDWENKEKTEKQQKAEKLAALINRIEKALTDADALKPEIIKVPVTTVQIVEKEVSEITESDIKEGFTFVMKVGYTYGKRKGNKYTCMENGLFSKLGKNNKPSKSYDKMWSTSFSKLNEMLSKGHIAVIEFVEVTEYIEKTVFRKTARKQTVSNAPAIETPEVVTVNEETVTGETVEASNEVTMAINEEKNGIELTFAKKPSLVFIESLKENGFRWSSYSGKWWAKQTAERLAFAQSLVTPSHGVIDEEDTNTNTMVEEVTEASTGGQNDNVIYYEFSQTEGVTEEQKQEGDTMENNNTVNEHTDFNSFDDIFTKFDNIEISADQKISDEDLEFCKDQEAIYKQTIAAYDNLTEQLQAIKLQIIAHGEKYSEEVGTNSTKYPRRTSFDAGFSSYDLDGNITKIKDRFISIICHYFMNKYNITISNVEKIERKYDIKVTYENIIDEITIQLDGYNFVEKAEKEIKTKVIDIFKYNDKKIIIRNNKLILDGYFVRHDSIWKEYRLTNNKEFIFNALSHFDNGSVKMNKELLAKYCGYDNEKKVSNFEKYETQSLNKVTSIKFLKNGKMEIEFTSNQVAAKFANEYCGYNQKSA</sequence>
<dbReference type="KEGG" id="pdh:B9T62_19190"/>
<name>A0A2Z2KHJ6_9BACL</name>
<accession>A0A2Z2KHJ6</accession>
<dbReference type="OrthoDB" id="1956935at2"/>
<protein>
    <submittedName>
        <fullName evidence="1">Uncharacterized protein</fullName>
    </submittedName>
</protein>
<dbReference type="RefSeq" id="WP_087916731.1">
    <property type="nucleotide sequence ID" value="NZ_CP021780.1"/>
</dbReference>